<keyword evidence="3" id="KW-0812">Transmembrane</keyword>
<sequence length="634" mass="73057">MTNNVLDISYLEMDYAEVGDTKIYIVPVVAPNLILGKSKGEAVDNFKQILCSTKLVQSFDVTINPKDDKEPFKIFADHEYCVTDFASLQNITEQKYDECNFGLRLYIPSENAYQLQVINNDILNTSNMPDFGTANMSKDLNFETLVPLKDAIIEQIQQKNNNNSTSNDKEVQAATIPHNVEHSDIKLLKNNLYNTLNSLIDKIYLDEDKLQFNSVIKDKNYDEKVLPTYQKLEQLTEDDFNQAKSDKLHTLQKKREDIINSIYNQLVADLWSKNIEADTLKNYKSADSTYHNDYKVIEQKLEDALSVIPKKVKAHAQQLEDKFEQDKQARADKARRDTEDKIEREERPLLNNKIQELEETLTTKANQSYNNQIKVLHAEVQNNYELQISKIVDDVIQRHQQTIDDKKVELQQLMDRDVATLIQKRSDDVDSLRQEISKLEQDLIHNETTFNERLELAVEKRMTDYELKDAQMTDEINFLRVEIEKIKRENSDKNEAIRAKEMELKNNRAQLDRLNQQLEQSNQTSLSISAQALEIKQQALSFAQKESNQPTLSRVVSTQNGDLNHLLGDDAELAKRYERSKKPSFFTWLGGLFLCAVLGTGALFGSHVANAKDTAHQQQPKVEQTDKKATDKKK</sequence>
<keyword evidence="3" id="KW-0472">Membrane</keyword>
<dbReference type="AlphaFoldDB" id="A0A3A0VZH0"/>
<name>A0A3A0VZH0_STAGA</name>
<feature type="region of interest" description="Disordered" evidence="2">
    <location>
        <begin position="612"/>
        <end position="634"/>
    </location>
</feature>
<evidence type="ECO:0000256" key="1">
    <source>
        <dbReference type="SAM" id="Coils"/>
    </source>
</evidence>
<comment type="caution">
    <text evidence="4">The sequence shown here is derived from an EMBL/GenBank/DDBJ whole genome shotgun (WGS) entry which is preliminary data.</text>
</comment>
<evidence type="ECO:0000256" key="2">
    <source>
        <dbReference type="SAM" id="MobiDB-lite"/>
    </source>
</evidence>
<gene>
    <name evidence="4" type="ORF">BUZ14_06630</name>
</gene>
<organism evidence="4 5">
    <name type="scientific">Staphylococcus gallinarum</name>
    <dbReference type="NCBI Taxonomy" id="1293"/>
    <lineage>
        <taxon>Bacteria</taxon>
        <taxon>Bacillati</taxon>
        <taxon>Bacillota</taxon>
        <taxon>Bacilli</taxon>
        <taxon>Bacillales</taxon>
        <taxon>Staphylococcaceae</taxon>
        <taxon>Staphylococcus</taxon>
    </lineage>
</organism>
<feature type="compositionally biased region" description="Basic and acidic residues" evidence="2">
    <location>
        <begin position="623"/>
        <end position="634"/>
    </location>
</feature>
<keyword evidence="1" id="KW-0175">Coiled coil</keyword>
<accession>A0A3A0VZH0</accession>
<dbReference type="Proteomes" id="UP000265541">
    <property type="component" value="Unassembled WGS sequence"/>
</dbReference>
<dbReference type="OrthoDB" id="2409389at2"/>
<keyword evidence="3" id="KW-1133">Transmembrane helix</keyword>
<proteinExistence type="predicted"/>
<evidence type="ECO:0000313" key="4">
    <source>
        <dbReference type="EMBL" id="RIP34846.1"/>
    </source>
</evidence>
<dbReference type="RefSeq" id="WP_119485088.1">
    <property type="nucleotide sequence ID" value="NZ_QYJN01000003.1"/>
</dbReference>
<protein>
    <submittedName>
        <fullName evidence="4">Uncharacterized protein</fullName>
    </submittedName>
</protein>
<feature type="transmembrane region" description="Helical" evidence="3">
    <location>
        <begin position="585"/>
        <end position="604"/>
    </location>
</feature>
<evidence type="ECO:0000256" key="3">
    <source>
        <dbReference type="SAM" id="Phobius"/>
    </source>
</evidence>
<evidence type="ECO:0000313" key="5">
    <source>
        <dbReference type="Proteomes" id="UP000265541"/>
    </source>
</evidence>
<reference evidence="4 5" key="1">
    <citation type="journal article" date="2016" name="Front. Microbiol.">
        <title>Comprehensive Phylogenetic Analysis of Bovine Non-aureus Staphylococci Species Based on Whole-Genome Sequencing.</title>
        <authorList>
            <person name="Naushad S."/>
            <person name="Barkema H.W."/>
            <person name="Luby C."/>
            <person name="Condas L.A."/>
            <person name="Nobrega D.B."/>
            <person name="Carson D.A."/>
            <person name="De Buck J."/>
        </authorList>
    </citation>
    <scope>NUCLEOTIDE SEQUENCE [LARGE SCALE GENOMIC DNA]</scope>
    <source>
        <strain evidence="4 5">SNUC 4781</strain>
    </source>
</reference>
<feature type="coiled-coil region" evidence="1">
    <location>
        <begin position="396"/>
        <end position="524"/>
    </location>
</feature>
<dbReference type="EMBL" id="QYJN01000003">
    <property type="protein sequence ID" value="RIP34846.1"/>
    <property type="molecule type" value="Genomic_DNA"/>
</dbReference>
<feature type="region of interest" description="Disordered" evidence="2">
    <location>
        <begin position="318"/>
        <end position="343"/>
    </location>
</feature>